<dbReference type="InterPro" id="IPR017732">
    <property type="entry name" value="T4/T6SS_DotU"/>
</dbReference>
<comment type="caution">
    <text evidence="4">The sequence shown here is derived from an EMBL/GenBank/DDBJ whole genome shotgun (WGS) entry which is preliminary data.</text>
</comment>
<organism evidence="4 5">
    <name type="scientific">Mangrovicoccus algicola</name>
    <dbReference type="NCBI Taxonomy" id="2771008"/>
    <lineage>
        <taxon>Bacteria</taxon>
        <taxon>Pseudomonadati</taxon>
        <taxon>Pseudomonadota</taxon>
        <taxon>Alphaproteobacteria</taxon>
        <taxon>Rhodobacterales</taxon>
        <taxon>Paracoccaceae</taxon>
        <taxon>Mangrovicoccus</taxon>
    </lineage>
</organism>
<dbReference type="PROSITE" id="PS51123">
    <property type="entry name" value="OMPA_2"/>
    <property type="match status" value="1"/>
</dbReference>
<dbReference type="EMBL" id="JACVXA010000037">
    <property type="protein sequence ID" value="MBE3639056.1"/>
    <property type="molecule type" value="Genomic_DNA"/>
</dbReference>
<dbReference type="PANTHER" id="PTHR38033:SF1">
    <property type="entry name" value="DOTU FAMILY TYPE IV_VI SECRETION SYSTEM PROTEIN"/>
    <property type="match status" value="1"/>
</dbReference>
<dbReference type="Proteomes" id="UP000609121">
    <property type="component" value="Unassembled WGS sequence"/>
</dbReference>
<feature type="non-terminal residue" evidence="4">
    <location>
        <position position="1"/>
    </location>
</feature>
<dbReference type="NCBIfam" id="TIGR03349">
    <property type="entry name" value="IV_VI_DotU"/>
    <property type="match status" value="1"/>
</dbReference>
<proteinExistence type="predicted"/>
<dbReference type="CDD" id="cd07185">
    <property type="entry name" value="OmpA_C-like"/>
    <property type="match status" value="1"/>
</dbReference>
<name>A0A8J6ZAC6_9RHOB</name>
<accession>A0A8J6ZAC6</accession>
<evidence type="ECO:0000256" key="1">
    <source>
        <dbReference type="PROSITE-ProRule" id="PRU00473"/>
    </source>
</evidence>
<sequence length="409" mass="43654">PPDAAGRVARTGPNPVAAAAAGLFALAGRIRNRAQHPDPDALRRAVTAQIRAFEEEAVQSGVDQKTVRVARYAICATLDDVVLNTPWAAESSWAQQSLVASFHRETVGGDRFYDLLARLEQEPGKNLHLLEFLYLCLALGFEGRLRVEPSGRDRHAEIRLGLARIIATQRGLPDPDLSPHWSGLQRPHRPLSAWKPVWIAAGGLVAVLLAGFLTLGYLLSLSSRGIAGQLAVLDPPGVVQLDRPAPAALPLPDDTRQLEQVQGFLTEAIAAGLVSVFQDANTITVRFAGANMFASASDRLEPQFEAPLAAVAQALDDSTQGPVLIAGHSDSDPIRTARFPDNMALSLARAEAVRARLAGLVDDPARLSAEGRSDAEPIADNATRAGKAQNRRIEIILLRDAILSGGTSP</sequence>
<reference evidence="4" key="1">
    <citation type="submission" date="2020-09" db="EMBL/GenBank/DDBJ databases">
        <title>A novel bacterium of genus Mangrovicoccus, isolated from South China Sea.</title>
        <authorList>
            <person name="Huang H."/>
            <person name="Mo K."/>
            <person name="Hu Y."/>
        </authorList>
    </citation>
    <scope>NUCLEOTIDE SEQUENCE</scope>
    <source>
        <strain evidence="4">HB182678</strain>
    </source>
</reference>
<dbReference type="AlphaFoldDB" id="A0A8J6ZAC6"/>
<dbReference type="RefSeq" id="WP_193183329.1">
    <property type="nucleotide sequence ID" value="NZ_JACVXA010000037.1"/>
</dbReference>
<dbReference type="InterPro" id="IPR006665">
    <property type="entry name" value="OmpA-like"/>
</dbReference>
<keyword evidence="1 2" id="KW-0472">Membrane</keyword>
<feature type="transmembrane region" description="Helical" evidence="2">
    <location>
        <begin position="197"/>
        <end position="219"/>
    </location>
</feature>
<dbReference type="SUPFAM" id="SSF103088">
    <property type="entry name" value="OmpA-like"/>
    <property type="match status" value="1"/>
</dbReference>
<evidence type="ECO:0000313" key="4">
    <source>
        <dbReference type="EMBL" id="MBE3639056.1"/>
    </source>
</evidence>
<keyword evidence="2" id="KW-1133">Transmembrane helix</keyword>
<dbReference type="Pfam" id="PF09850">
    <property type="entry name" value="DotU"/>
    <property type="match status" value="1"/>
</dbReference>
<dbReference type="PANTHER" id="PTHR38033">
    <property type="entry name" value="MEMBRANE PROTEIN-RELATED"/>
    <property type="match status" value="1"/>
</dbReference>
<dbReference type="Gene3D" id="1.25.40.590">
    <property type="entry name" value="Type IV / VI secretion system, DotU"/>
    <property type="match status" value="1"/>
</dbReference>
<keyword evidence="5" id="KW-1185">Reference proteome</keyword>
<feature type="domain" description="OmpA-like" evidence="3">
    <location>
        <begin position="280"/>
        <end position="401"/>
    </location>
</feature>
<dbReference type="Gene3D" id="3.30.1330.60">
    <property type="entry name" value="OmpA-like domain"/>
    <property type="match status" value="1"/>
</dbReference>
<dbReference type="GO" id="GO:0016020">
    <property type="term" value="C:membrane"/>
    <property type="evidence" value="ECO:0007669"/>
    <property type="project" value="UniProtKB-UniRule"/>
</dbReference>
<protein>
    <submittedName>
        <fullName evidence="4">DotU family type IV/VI secretion system protein</fullName>
    </submittedName>
</protein>
<evidence type="ECO:0000256" key="2">
    <source>
        <dbReference type="SAM" id="Phobius"/>
    </source>
</evidence>
<dbReference type="InterPro" id="IPR036737">
    <property type="entry name" value="OmpA-like_sf"/>
</dbReference>
<evidence type="ECO:0000313" key="5">
    <source>
        <dbReference type="Proteomes" id="UP000609121"/>
    </source>
</evidence>
<dbReference type="InterPro" id="IPR038522">
    <property type="entry name" value="T4/T6SS_DotU_sf"/>
</dbReference>
<keyword evidence="2" id="KW-0812">Transmembrane</keyword>
<dbReference type="Pfam" id="PF00691">
    <property type="entry name" value="OmpA"/>
    <property type="match status" value="1"/>
</dbReference>
<evidence type="ECO:0000259" key="3">
    <source>
        <dbReference type="PROSITE" id="PS51123"/>
    </source>
</evidence>
<gene>
    <name evidence="4" type="ORF">ICN82_12670</name>
</gene>
<dbReference type="NCBIfam" id="NF038228">
    <property type="entry name" value="IcmH_DotU_IVB"/>
    <property type="match status" value="1"/>
</dbReference>